<keyword evidence="3" id="KW-1185">Reference proteome</keyword>
<keyword evidence="1" id="KW-0812">Transmembrane</keyword>
<keyword evidence="1" id="KW-0472">Membrane</keyword>
<name>A0A1M6NHS9_9FIRM</name>
<proteinExistence type="predicted"/>
<feature type="transmembrane region" description="Helical" evidence="1">
    <location>
        <begin position="44"/>
        <end position="64"/>
    </location>
</feature>
<dbReference type="AlphaFoldDB" id="A0A1M6NHS9"/>
<feature type="transmembrane region" description="Helical" evidence="1">
    <location>
        <begin position="76"/>
        <end position="97"/>
    </location>
</feature>
<dbReference type="Proteomes" id="UP000184082">
    <property type="component" value="Unassembled WGS sequence"/>
</dbReference>
<gene>
    <name evidence="2" type="ORF">SAMN02745883_00888</name>
</gene>
<keyword evidence="1" id="KW-1133">Transmembrane helix</keyword>
<accession>A0A1M6NHS9</accession>
<dbReference type="STRING" id="1121266.SAMN02745883_00888"/>
<feature type="transmembrane region" description="Helical" evidence="1">
    <location>
        <begin position="12"/>
        <end position="32"/>
    </location>
</feature>
<dbReference type="RefSeq" id="WP_072966166.1">
    <property type="nucleotide sequence ID" value="NZ_FRAJ01000006.1"/>
</dbReference>
<organism evidence="2 3">
    <name type="scientific">Caminicella sporogenes DSM 14501</name>
    <dbReference type="NCBI Taxonomy" id="1121266"/>
    <lineage>
        <taxon>Bacteria</taxon>
        <taxon>Bacillati</taxon>
        <taxon>Bacillota</taxon>
        <taxon>Clostridia</taxon>
        <taxon>Peptostreptococcales</taxon>
        <taxon>Caminicellaceae</taxon>
        <taxon>Caminicella</taxon>
    </lineage>
</organism>
<sequence length="99" mass="11795">MKEEKNKNISKLKIIPMLFLYINIYIIMAYILKFFPIDKFLIHSHIVIITVIVSMEISSFLSIRNKNPYYKIKTKLSFIIATTINVFLFILMIKFFVLI</sequence>
<evidence type="ECO:0000256" key="1">
    <source>
        <dbReference type="SAM" id="Phobius"/>
    </source>
</evidence>
<protein>
    <submittedName>
        <fullName evidence="2">Uncharacterized protein</fullName>
    </submittedName>
</protein>
<reference evidence="2 3" key="1">
    <citation type="submission" date="2016-11" db="EMBL/GenBank/DDBJ databases">
        <authorList>
            <person name="Jaros S."/>
            <person name="Januszkiewicz K."/>
            <person name="Wedrychowicz H."/>
        </authorList>
    </citation>
    <scope>NUCLEOTIDE SEQUENCE [LARGE SCALE GENOMIC DNA]</scope>
    <source>
        <strain evidence="2 3">DSM 14501</strain>
    </source>
</reference>
<evidence type="ECO:0000313" key="2">
    <source>
        <dbReference type="EMBL" id="SHJ95202.1"/>
    </source>
</evidence>
<evidence type="ECO:0000313" key="3">
    <source>
        <dbReference type="Proteomes" id="UP000184082"/>
    </source>
</evidence>
<dbReference type="EMBL" id="FRAJ01000006">
    <property type="protein sequence ID" value="SHJ95202.1"/>
    <property type="molecule type" value="Genomic_DNA"/>
</dbReference>